<feature type="compositionally biased region" description="Polar residues" evidence="1">
    <location>
        <begin position="87"/>
        <end position="98"/>
    </location>
</feature>
<feature type="transmembrane region" description="Helical" evidence="2">
    <location>
        <begin position="490"/>
        <end position="510"/>
    </location>
</feature>
<feature type="compositionally biased region" description="Basic and acidic residues" evidence="1">
    <location>
        <begin position="126"/>
        <end position="135"/>
    </location>
</feature>
<feature type="transmembrane region" description="Helical" evidence="2">
    <location>
        <begin position="239"/>
        <end position="257"/>
    </location>
</feature>
<protein>
    <submittedName>
        <fullName evidence="3">DUF2339 domain-containing protein</fullName>
    </submittedName>
</protein>
<feature type="transmembrane region" description="Helical" evidence="2">
    <location>
        <begin position="354"/>
        <end position="371"/>
    </location>
</feature>
<dbReference type="Pfam" id="PF10101">
    <property type="entry name" value="DUF2339"/>
    <property type="match status" value="1"/>
</dbReference>
<feature type="transmembrane region" description="Helical" evidence="2">
    <location>
        <begin position="522"/>
        <end position="546"/>
    </location>
</feature>
<feature type="transmembrane region" description="Helical" evidence="2">
    <location>
        <begin position="706"/>
        <end position="727"/>
    </location>
</feature>
<feature type="transmembrane region" description="Helical" evidence="2">
    <location>
        <begin position="441"/>
        <end position="460"/>
    </location>
</feature>
<feature type="transmembrane region" description="Helical" evidence="2">
    <location>
        <begin position="838"/>
        <end position="855"/>
    </location>
</feature>
<dbReference type="EMBL" id="JBAKAP010000014">
    <property type="protein sequence ID" value="MEL0617676.1"/>
    <property type="molecule type" value="Genomic_DNA"/>
</dbReference>
<dbReference type="Proteomes" id="UP001378242">
    <property type="component" value="Unassembled WGS sequence"/>
</dbReference>
<feature type="region of interest" description="Disordered" evidence="1">
    <location>
        <begin position="122"/>
        <end position="142"/>
    </location>
</feature>
<feature type="transmembrane region" description="Helical" evidence="2">
    <location>
        <begin position="906"/>
        <end position="924"/>
    </location>
</feature>
<comment type="caution">
    <text evidence="3">The sequence shown here is derived from an EMBL/GenBank/DDBJ whole genome shotgun (WGS) entry which is preliminary data.</text>
</comment>
<feature type="transmembrane region" description="Helical" evidence="2">
    <location>
        <begin position="805"/>
        <end position="826"/>
    </location>
</feature>
<gene>
    <name evidence="3" type="ORF">V6243_12645</name>
</gene>
<feature type="transmembrane region" description="Helical" evidence="2">
    <location>
        <begin position="678"/>
        <end position="694"/>
    </location>
</feature>
<keyword evidence="2" id="KW-0472">Membrane</keyword>
<organism evidence="3 4">
    <name type="scientific">Cobetia marina</name>
    <name type="common">Deleya marina</name>
    <dbReference type="NCBI Taxonomy" id="28258"/>
    <lineage>
        <taxon>Bacteria</taxon>
        <taxon>Pseudomonadati</taxon>
        <taxon>Pseudomonadota</taxon>
        <taxon>Gammaproteobacteria</taxon>
        <taxon>Oceanospirillales</taxon>
        <taxon>Halomonadaceae</taxon>
        <taxon>Cobetia</taxon>
    </lineage>
</organism>
<reference evidence="3 4" key="1">
    <citation type="submission" date="2024-02" db="EMBL/GenBank/DDBJ databases">
        <title>Bacteria isolated from the canopy kelp, Nereocystis luetkeana.</title>
        <authorList>
            <person name="Pfister C.A."/>
            <person name="Younker I.T."/>
            <person name="Light S.H."/>
        </authorList>
    </citation>
    <scope>NUCLEOTIDE SEQUENCE [LARGE SCALE GENOMIC DNA]</scope>
    <source>
        <strain evidence="3 4">TI.5.07</strain>
    </source>
</reference>
<evidence type="ECO:0000313" key="4">
    <source>
        <dbReference type="Proteomes" id="UP001378242"/>
    </source>
</evidence>
<dbReference type="PANTHER" id="PTHR38434:SF1">
    <property type="entry name" value="BLL2549 PROTEIN"/>
    <property type="match status" value="1"/>
</dbReference>
<keyword evidence="2" id="KW-1133">Transmembrane helix</keyword>
<feature type="transmembrane region" description="Helical" evidence="2">
    <location>
        <begin position="6"/>
        <end position="27"/>
    </location>
</feature>
<feature type="transmembrane region" description="Helical" evidence="2">
    <location>
        <begin position="770"/>
        <end position="793"/>
    </location>
</feature>
<evidence type="ECO:0000256" key="1">
    <source>
        <dbReference type="SAM" id="MobiDB-lite"/>
    </source>
</evidence>
<feature type="transmembrane region" description="Helical" evidence="2">
    <location>
        <begin position="318"/>
        <end position="334"/>
    </location>
</feature>
<keyword evidence="4" id="KW-1185">Reference proteome</keyword>
<dbReference type="RefSeq" id="WP_341542591.1">
    <property type="nucleotide sequence ID" value="NZ_JBAKAP010000014.1"/>
</dbReference>
<feature type="transmembrane region" description="Helical" evidence="2">
    <location>
        <begin position="590"/>
        <end position="609"/>
    </location>
</feature>
<feature type="transmembrane region" description="Helical" evidence="2">
    <location>
        <begin position="264"/>
        <end position="282"/>
    </location>
</feature>
<feature type="transmembrane region" description="Helical" evidence="2">
    <location>
        <begin position="558"/>
        <end position="578"/>
    </location>
</feature>
<feature type="region of interest" description="Disordered" evidence="1">
    <location>
        <begin position="48"/>
        <end position="103"/>
    </location>
</feature>
<evidence type="ECO:0000256" key="2">
    <source>
        <dbReference type="SAM" id="Phobius"/>
    </source>
</evidence>
<feature type="transmembrane region" description="Helical" evidence="2">
    <location>
        <begin position="180"/>
        <end position="201"/>
    </location>
</feature>
<feature type="transmembrane region" description="Helical" evidence="2">
    <location>
        <begin position="412"/>
        <end position="429"/>
    </location>
</feature>
<feature type="transmembrane region" description="Helical" evidence="2">
    <location>
        <begin position="875"/>
        <end position="894"/>
    </location>
</feature>
<feature type="transmembrane region" description="Helical" evidence="2">
    <location>
        <begin position="930"/>
        <end position="947"/>
    </location>
</feature>
<keyword evidence="2" id="KW-0812">Transmembrane</keyword>
<feature type="transmembrane region" description="Helical" evidence="2">
    <location>
        <begin position="739"/>
        <end position="758"/>
    </location>
</feature>
<dbReference type="PIRSF" id="PIRSF035905">
    <property type="entry name" value="UCP035905_mp"/>
    <property type="match status" value="1"/>
</dbReference>
<dbReference type="InterPro" id="IPR019286">
    <property type="entry name" value="DUF2339_TM"/>
</dbReference>
<dbReference type="PANTHER" id="PTHR38434">
    <property type="entry name" value="BLL2549 PROTEIN"/>
    <property type="match status" value="1"/>
</dbReference>
<feature type="transmembrane region" description="Helical" evidence="2">
    <location>
        <begin position="288"/>
        <end position="306"/>
    </location>
</feature>
<proteinExistence type="predicted"/>
<accession>A0ABU9GHT9</accession>
<dbReference type="InterPro" id="IPR014600">
    <property type="entry name" value="UCP035905_mem"/>
</dbReference>
<feature type="transmembrane region" description="Helical" evidence="2">
    <location>
        <begin position="467"/>
        <end position="484"/>
    </location>
</feature>
<feature type="transmembrane region" description="Helical" evidence="2">
    <location>
        <begin position="155"/>
        <end position="174"/>
    </location>
</feature>
<evidence type="ECO:0000313" key="3">
    <source>
        <dbReference type="EMBL" id="MEL0617676.1"/>
    </source>
</evidence>
<feature type="transmembrane region" description="Helical" evidence="2">
    <location>
        <begin position="213"/>
        <end position="233"/>
    </location>
</feature>
<name>A0ABU9GHT9_COBMA</name>
<sequence length="961" mass="102766">MDELIVVGAVFTVLVIGGALTGWLSLLKIKGLEQRVLKLEAQLREVGPQLMHSTSRRQGVDKSNDGSTTTDDAEGGLSPDGKKAAASRSSIGEASSHQADADAGAAPVKLLESLWTRLLHGASGRPRGERRETGSTDRAGGTPMARSFAVMREHWMILVGALSLVMAGVMLVGYSLEQGLLGPGMRLALGLGFGIGMIVLAEWLRWRTTQSPSLTGAVSGAGSLVIAASLLAGHYLLSLASPLVTFVLLALLSLWTLERARHHGPWLAALGMLGGYALPLALPLQAQLGGAASLMLLGHLGVIALACRLLHRKIGLNWLYWWGLCGALLWWMALLPLEAGTVDLRPVSGELERGLAGLWLCLLAIAYLHTWRDESGRSEGRVVADGAQGGVSATGEAMTWWPWRATPRVQRHWIAGLLLGAVNAMSLLLPHVGGLEAANDIAPGDWLPSVLLLWVTGWTARHMAASWSMMVGAVAFWLLAWGWSPLTASGIWVMTGPMALCVGLVGLACWKPQASQAPAKQAHMLSACWWAMATLVPLVAWGLAVWNGTIPVEAEGGAAPWLNTAMPPLIWGLVCWIGANRFHSREGVRLAAGLWLPAQFGIALALVIALDGPSLTLALALQLLGLTGCEWRWWRLQADEDGAGRSLFAELARLLAWGVALRLAWGVVTGTYDDISHWPLQVFLPVLVCVALSSHGMRHRKSIQRWLEGVVVQLALATTVLEIRYLLTDGQPFSGPLSLAELSLQVLALAGVAAGYAWRGRGSATNVALYRLLASVVGGLAGIIWLAGIVLAFNPLWQDGDVGRWPLLNWLLPAYALPALGAALVWRLSRHAALLRRLCEVVGLLAVGLWIGLSLRHVWHGGALGLWLGVEQAELYAYSLALLAVAASLVIGGARMGQPHWQRVGQGLLVVTILKVGLWDTATLDGLWRVGSWLGLGTVLMLLSALFKRLAGAGTRREEQE</sequence>